<name>A0A0W0ETM6_MONRR</name>
<evidence type="ECO:0000256" key="2">
    <source>
        <dbReference type="ARBA" id="ARBA00023445"/>
    </source>
</evidence>
<organism evidence="3 4">
    <name type="scientific">Moniliophthora roreri</name>
    <name type="common">Frosty pod rot fungus</name>
    <name type="synonym">Monilia roreri</name>
    <dbReference type="NCBI Taxonomy" id="221103"/>
    <lineage>
        <taxon>Eukaryota</taxon>
        <taxon>Fungi</taxon>
        <taxon>Dikarya</taxon>
        <taxon>Basidiomycota</taxon>
        <taxon>Agaricomycotina</taxon>
        <taxon>Agaricomycetes</taxon>
        <taxon>Agaricomycetidae</taxon>
        <taxon>Agaricales</taxon>
        <taxon>Marasmiineae</taxon>
        <taxon>Marasmiaceae</taxon>
        <taxon>Moniliophthora</taxon>
    </lineage>
</organism>
<dbReference type="EMBL" id="LATX01002557">
    <property type="protein sequence ID" value="KTB27298.1"/>
    <property type="molecule type" value="Genomic_DNA"/>
</dbReference>
<comment type="similarity">
    <text evidence="2">Belongs to the NAD(P)-dependent epimerase/dehydratase family. Dihydroflavonol-4-reductase subfamily.</text>
</comment>
<evidence type="ECO:0008006" key="5">
    <source>
        <dbReference type="Google" id="ProtNLM"/>
    </source>
</evidence>
<evidence type="ECO:0000313" key="3">
    <source>
        <dbReference type="EMBL" id="KTB27298.1"/>
    </source>
</evidence>
<keyword evidence="1" id="KW-0560">Oxidoreductase</keyword>
<proteinExistence type="inferred from homology"/>
<dbReference type="PANTHER" id="PTHR10366:SF564">
    <property type="entry name" value="STEROL-4-ALPHA-CARBOXYLATE 3-DEHYDROGENASE, DECARBOXYLATING"/>
    <property type="match status" value="1"/>
</dbReference>
<dbReference type="Proteomes" id="UP000054988">
    <property type="component" value="Unassembled WGS sequence"/>
</dbReference>
<dbReference type="GO" id="GO:0016616">
    <property type="term" value="F:oxidoreductase activity, acting on the CH-OH group of donors, NAD or NADP as acceptor"/>
    <property type="evidence" value="ECO:0007669"/>
    <property type="project" value="TreeGrafter"/>
</dbReference>
<dbReference type="InterPro" id="IPR036291">
    <property type="entry name" value="NAD(P)-bd_dom_sf"/>
</dbReference>
<dbReference type="PANTHER" id="PTHR10366">
    <property type="entry name" value="NAD DEPENDENT EPIMERASE/DEHYDRATASE"/>
    <property type="match status" value="1"/>
</dbReference>
<dbReference type="SUPFAM" id="SSF51735">
    <property type="entry name" value="NAD(P)-binding Rossmann-fold domains"/>
    <property type="match status" value="1"/>
</dbReference>
<gene>
    <name evidence="3" type="ORF">WG66_20102</name>
</gene>
<dbReference type="Gene3D" id="3.40.50.720">
    <property type="entry name" value="NAD(P)-binding Rossmann-like Domain"/>
    <property type="match status" value="1"/>
</dbReference>
<sequence length="173" mass="19497">MAKEKCSIFGKLGYRKEKFRWLIAEDISKNVGRRKAVEGVDAITHVASPFHSNAGDPQGLVSSRRFRFNPRGADDRLWHISAFSFSLATNVRRTSFTAAVRNQYPEPVLIDENIWAEQCVKNVSLVAKCCASKALAEKAAWKYIDDHKSELNFDIATLNLPMVFGPVSRHPMD</sequence>
<evidence type="ECO:0000256" key="1">
    <source>
        <dbReference type="ARBA" id="ARBA00023002"/>
    </source>
</evidence>
<evidence type="ECO:0000313" key="4">
    <source>
        <dbReference type="Proteomes" id="UP000054988"/>
    </source>
</evidence>
<accession>A0A0W0ETM6</accession>
<comment type="caution">
    <text evidence="3">The sequence shown here is derived from an EMBL/GenBank/DDBJ whole genome shotgun (WGS) entry which is preliminary data.</text>
</comment>
<reference evidence="3 4" key="1">
    <citation type="submission" date="2015-12" db="EMBL/GenBank/DDBJ databases">
        <title>Draft genome sequence of Moniliophthora roreri, the causal agent of frosty pod rot of cacao.</title>
        <authorList>
            <person name="Aime M.C."/>
            <person name="Diaz-Valderrama J.R."/>
            <person name="Kijpornyongpan T."/>
            <person name="Phillips-Mora W."/>
        </authorList>
    </citation>
    <scope>NUCLEOTIDE SEQUENCE [LARGE SCALE GENOMIC DNA]</scope>
    <source>
        <strain evidence="3 4">MCA 2952</strain>
    </source>
</reference>
<protein>
    <recommendedName>
        <fullName evidence="5">3-beta hydroxysteroid dehydrogenase/isomerase domain-containing protein</fullName>
    </recommendedName>
</protein>
<dbReference type="AlphaFoldDB" id="A0A0W0ETM6"/>
<dbReference type="InterPro" id="IPR050425">
    <property type="entry name" value="NAD(P)_dehydrat-like"/>
</dbReference>